<evidence type="ECO:0000259" key="3">
    <source>
        <dbReference type="PROSITE" id="PS50102"/>
    </source>
</evidence>
<accession>A0AAF3JAL7</accession>
<feature type="region of interest" description="Disordered" evidence="2">
    <location>
        <begin position="261"/>
        <end position="285"/>
    </location>
</feature>
<proteinExistence type="predicted"/>
<feature type="domain" description="RRM" evidence="3">
    <location>
        <begin position="48"/>
        <end position="119"/>
    </location>
</feature>
<dbReference type="InterPro" id="IPR013087">
    <property type="entry name" value="Znf_C2H2_type"/>
</dbReference>
<evidence type="ECO:0000256" key="1">
    <source>
        <dbReference type="PROSITE-ProRule" id="PRU00176"/>
    </source>
</evidence>
<dbReference type="SUPFAM" id="SSF54928">
    <property type="entry name" value="RNA-binding domain, RBD"/>
    <property type="match status" value="1"/>
</dbReference>
<dbReference type="SMART" id="SM00360">
    <property type="entry name" value="RRM"/>
    <property type="match status" value="1"/>
</dbReference>
<evidence type="ECO:0000313" key="5">
    <source>
        <dbReference type="WBParaSite" id="MBELARI_LOCUS6981"/>
    </source>
</evidence>
<sequence>MAAPYGYASPFGIRNSINEEPKSSLSMPVSFGEVSYDTNSTDPLMKRSRIFIGNLQPGNNTRDEVIELCRNYGNVIAATLFKGFAFVQYSRCQDADEAVVKLHNQMLKGTRIDVRLAINPKGLEKASDQIVKKRKADELAYTEEINQVNDRNRRIATVDLTKNTDFADTGMADTLICGGCRFVTCDFEVWRQHRLVACAKPKDSHEPEVLKCASCEQRFQTAWGLVTHLTDFHRMMLFKPETLAPNQPQLVGDAQSLASVSQQSVVSSEPQENGQEAQQEVLANP</sequence>
<dbReference type="AlphaFoldDB" id="A0AAF3JAL7"/>
<feature type="compositionally biased region" description="Polar residues" evidence="2">
    <location>
        <begin position="269"/>
        <end position="278"/>
    </location>
</feature>
<protein>
    <submittedName>
        <fullName evidence="5">RRM domain-containing protein</fullName>
    </submittedName>
</protein>
<organism evidence="4 5">
    <name type="scientific">Mesorhabditis belari</name>
    <dbReference type="NCBI Taxonomy" id="2138241"/>
    <lineage>
        <taxon>Eukaryota</taxon>
        <taxon>Metazoa</taxon>
        <taxon>Ecdysozoa</taxon>
        <taxon>Nematoda</taxon>
        <taxon>Chromadorea</taxon>
        <taxon>Rhabditida</taxon>
        <taxon>Rhabditina</taxon>
        <taxon>Rhabditomorpha</taxon>
        <taxon>Rhabditoidea</taxon>
        <taxon>Rhabditidae</taxon>
        <taxon>Mesorhabditinae</taxon>
        <taxon>Mesorhabditis</taxon>
    </lineage>
</organism>
<keyword evidence="1" id="KW-0694">RNA-binding</keyword>
<evidence type="ECO:0000313" key="4">
    <source>
        <dbReference type="Proteomes" id="UP000887575"/>
    </source>
</evidence>
<dbReference type="InterPro" id="IPR035979">
    <property type="entry name" value="RBD_domain_sf"/>
</dbReference>
<dbReference type="PANTHER" id="PTHR23295:SF6">
    <property type="entry name" value="NEOSIN, ISOFORM A"/>
    <property type="match status" value="1"/>
</dbReference>
<name>A0AAF3JAL7_9BILA</name>
<dbReference type="Proteomes" id="UP000887575">
    <property type="component" value="Unassembled WGS sequence"/>
</dbReference>
<keyword evidence="4" id="KW-1185">Reference proteome</keyword>
<dbReference type="PANTHER" id="PTHR23295">
    <property type="entry name" value="NUCLEAR RECEPTOR COACTIVATOR 5-RELATED"/>
    <property type="match status" value="1"/>
</dbReference>
<dbReference type="GO" id="GO:0003723">
    <property type="term" value="F:RNA binding"/>
    <property type="evidence" value="ECO:0007669"/>
    <property type="project" value="UniProtKB-UniRule"/>
</dbReference>
<evidence type="ECO:0000256" key="2">
    <source>
        <dbReference type="SAM" id="MobiDB-lite"/>
    </source>
</evidence>
<dbReference type="Pfam" id="PF00076">
    <property type="entry name" value="RRM_1"/>
    <property type="match status" value="1"/>
</dbReference>
<dbReference type="WBParaSite" id="MBELARI_LOCUS6981">
    <property type="protein sequence ID" value="MBELARI_LOCUS6981"/>
    <property type="gene ID" value="MBELARI_LOCUS6981"/>
</dbReference>
<dbReference type="PROSITE" id="PS50102">
    <property type="entry name" value="RRM"/>
    <property type="match status" value="1"/>
</dbReference>
<dbReference type="Gene3D" id="3.30.70.330">
    <property type="match status" value="1"/>
</dbReference>
<reference evidence="5" key="1">
    <citation type="submission" date="2024-02" db="UniProtKB">
        <authorList>
            <consortium name="WormBaseParasite"/>
        </authorList>
    </citation>
    <scope>IDENTIFICATION</scope>
</reference>
<dbReference type="InterPro" id="IPR012677">
    <property type="entry name" value="Nucleotide-bd_a/b_plait_sf"/>
</dbReference>
<dbReference type="PROSITE" id="PS00028">
    <property type="entry name" value="ZINC_FINGER_C2H2_1"/>
    <property type="match status" value="1"/>
</dbReference>
<dbReference type="InterPro" id="IPR052600">
    <property type="entry name" value="Nuc_rcpt_coact/corep"/>
</dbReference>
<dbReference type="InterPro" id="IPR000504">
    <property type="entry name" value="RRM_dom"/>
</dbReference>